<feature type="region of interest" description="Disordered" evidence="1">
    <location>
        <begin position="1"/>
        <end position="27"/>
    </location>
</feature>
<feature type="region of interest" description="Disordered" evidence="1">
    <location>
        <begin position="494"/>
        <end position="513"/>
    </location>
</feature>
<dbReference type="Pfam" id="PF12937">
    <property type="entry name" value="F-box-like"/>
    <property type="match status" value="1"/>
</dbReference>
<keyword evidence="4" id="KW-1185">Reference proteome</keyword>
<feature type="domain" description="F-box" evidence="2">
    <location>
        <begin position="31"/>
        <end position="87"/>
    </location>
</feature>
<evidence type="ECO:0000259" key="2">
    <source>
        <dbReference type="PROSITE" id="PS50181"/>
    </source>
</evidence>
<dbReference type="Proteomes" id="UP000800036">
    <property type="component" value="Unassembled WGS sequence"/>
</dbReference>
<accession>A0A6A5VT47</accession>
<feature type="compositionally biased region" description="Basic residues" evidence="1">
    <location>
        <begin position="15"/>
        <end position="27"/>
    </location>
</feature>
<dbReference type="OrthoDB" id="2520703at2759"/>
<dbReference type="InterPro" id="IPR036047">
    <property type="entry name" value="F-box-like_dom_sf"/>
</dbReference>
<dbReference type="EMBL" id="ML976659">
    <property type="protein sequence ID" value="KAF1978892.1"/>
    <property type="molecule type" value="Genomic_DNA"/>
</dbReference>
<sequence length="513" mass="58660">MLKDRDFPPLPSQAPRKKTKPLAKRPCRREATGLNDLPVELVLEIISYLPGIDVQHFQLLTLTSLSLTNRRLHTIVGDRLYTSYDSLFCAPYPFLRTVMSNARLASHVKSMFIRYGPNSHADRLAYAPSIADKQLIKDGLKKLAMSDWKVWASSCNETNSGAELLYATMLMCTPNVASLEIGDGALQPKSLPKWLWIIRQIVNGHFFGKVHRFEHLHSIRVDVQYLKLGHLAPVFKLRSMRKVTLIGLVEWAHLEDDRPDSLRRVLPAGISLVEEVHISKSFVHGDILDVLFSSFRKLKMFRYWSTDERFVNGHAGVDYWRSPHAARVQAYNDDSAGNNYYSIVESLVRHQTWLETLSLSDDRSIHRAAPFTARFRNFTVLADLTVYYSMLIKDPVDGASIAENIPRSIQSLTIQFGDSVARHYKQVFRYLALNCQQYAPSLQKLRLVEDSVTIKWDRGWVEVEKLFADRGIAFELGSVYSQDYDYANWSSTARSETDEDSDLTSDEESLYSN</sequence>
<name>A0A6A5VT47_9PLEO</name>
<organism evidence="3 4">
    <name type="scientific">Bimuria novae-zelandiae CBS 107.79</name>
    <dbReference type="NCBI Taxonomy" id="1447943"/>
    <lineage>
        <taxon>Eukaryota</taxon>
        <taxon>Fungi</taxon>
        <taxon>Dikarya</taxon>
        <taxon>Ascomycota</taxon>
        <taxon>Pezizomycotina</taxon>
        <taxon>Dothideomycetes</taxon>
        <taxon>Pleosporomycetidae</taxon>
        <taxon>Pleosporales</taxon>
        <taxon>Massarineae</taxon>
        <taxon>Didymosphaeriaceae</taxon>
        <taxon>Bimuria</taxon>
    </lineage>
</organism>
<gene>
    <name evidence="3" type="ORF">BU23DRAFT_549596</name>
</gene>
<evidence type="ECO:0000256" key="1">
    <source>
        <dbReference type="SAM" id="MobiDB-lite"/>
    </source>
</evidence>
<reference evidence="3" key="1">
    <citation type="journal article" date="2020" name="Stud. Mycol.">
        <title>101 Dothideomycetes genomes: a test case for predicting lifestyles and emergence of pathogens.</title>
        <authorList>
            <person name="Haridas S."/>
            <person name="Albert R."/>
            <person name="Binder M."/>
            <person name="Bloem J."/>
            <person name="Labutti K."/>
            <person name="Salamov A."/>
            <person name="Andreopoulos B."/>
            <person name="Baker S."/>
            <person name="Barry K."/>
            <person name="Bills G."/>
            <person name="Bluhm B."/>
            <person name="Cannon C."/>
            <person name="Castanera R."/>
            <person name="Culley D."/>
            <person name="Daum C."/>
            <person name="Ezra D."/>
            <person name="Gonzalez J."/>
            <person name="Henrissat B."/>
            <person name="Kuo A."/>
            <person name="Liang C."/>
            <person name="Lipzen A."/>
            <person name="Lutzoni F."/>
            <person name="Magnuson J."/>
            <person name="Mondo S."/>
            <person name="Nolan M."/>
            <person name="Ohm R."/>
            <person name="Pangilinan J."/>
            <person name="Park H.-J."/>
            <person name="Ramirez L."/>
            <person name="Alfaro M."/>
            <person name="Sun H."/>
            <person name="Tritt A."/>
            <person name="Yoshinaga Y."/>
            <person name="Zwiers L.-H."/>
            <person name="Turgeon B."/>
            <person name="Goodwin S."/>
            <person name="Spatafora J."/>
            <person name="Crous P."/>
            <person name="Grigoriev I."/>
        </authorList>
    </citation>
    <scope>NUCLEOTIDE SEQUENCE</scope>
    <source>
        <strain evidence="3">CBS 107.79</strain>
    </source>
</reference>
<feature type="compositionally biased region" description="Acidic residues" evidence="1">
    <location>
        <begin position="497"/>
        <end position="513"/>
    </location>
</feature>
<dbReference type="PROSITE" id="PS50181">
    <property type="entry name" value="FBOX"/>
    <property type="match status" value="1"/>
</dbReference>
<dbReference type="SUPFAM" id="SSF81383">
    <property type="entry name" value="F-box domain"/>
    <property type="match status" value="1"/>
</dbReference>
<protein>
    <recommendedName>
        <fullName evidence="2">F-box domain-containing protein</fullName>
    </recommendedName>
</protein>
<proteinExistence type="predicted"/>
<evidence type="ECO:0000313" key="4">
    <source>
        <dbReference type="Proteomes" id="UP000800036"/>
    </source>
</evidence>
<dbReference type="InterPro" id="IPR001810">
    <property type="entry name" value="F-box_dom"/>
</dbReference>
<dbReference type="AlphaFoldDB" id="A0A6A5VT47"/>
<evidence type="ECO:0000313" key="3">
    <source>
        <dbReference type="EMBL" id="KAF1978892.1"/>
    </source>
</evidence>